<proteinExistence type="predicted"/>
<protein>
    <submittedName>
        <fullName evidence="1">Uncharacterized protein</fullName>
    </submittedName>
</protein>
<comment type="caution">
    <text evidence="1">The sequence shown here is derived from an EMBL/GenBank/DDBJ whole genome shotgun (WGS) entry which is preliminary data.</text>
</comment>
<organism evidence="1 2">
    <name type="scientific">Lentinula aff. lateritia</name>
    <dbReference type="NCBI Taxonomy" id="2804960"/>
    <lineage>
        <taxon>Eukaryota</taxon>
        <taxon>Fungi</taxon>
        <taxon>Dikarya</taxon>
        <taxon>Basidiomycota</taxon>
        <taxon>Agaricomycotina</taxon>
        <taxon>Agaricomycetes</taxon>
        <taxon>Agaricomycetidae</taxon>
        <taxon>Agaricales</taxon>
        <taxon>Marasmiineae</taxon>
        <taxon>Omphalotaceae</taxon>
        <taxon>Lentinula</taxon>
    </lineage>
</organism>
<keyword evidence="2" id="KW-1185">Reference proteome</keyword>
<dbReference type="Proteomes" id="UP001163835">
    <property type="component" value="Unassembled WGS sequence"/>
</dbReference>
<evidence type="ECO:0000313" key="1">
    <source>
        <dbReference type="EMBL" id="KAJ3805597.1"/>
    </source>
</evidence>
<gene>
    <name evidence="1" type="ORF">F5876DRAFT_51582</name>
</gene>
<sequence>RKISPDLKSCALDLWEHGWDRSDICSALGISSASLYCWIQIFNEFDSVVKPPSPLRGCPRMITIAALTAMKEIYNHHPDSYLDGLVWFLALHHDVVISKSAVHDNLRKAGLTQKLMRKIAQERDEVLRAEYCLVIRNEFSGTGCEFVTVDESSRDERTLT</sequence>
<name>A0ACC1TLV0_9AGAR</name>
<evidence type="ECO:0000313" key="2">
    <source>
        <dbReference type="Proteomes" id="UP001163835"/>
    </source>
</evidence>
<reference evidence="1" key="1">
    <citation type="submission" date="2022-09" db="EMBL/GenBank/DDBJ databases">
        <title>A Global Phylogenomic Analysis of the Shiitake Genus Lentinula.</title>
        <authorList>
            <consortium name="DOE Joint Genome Institute"/>
            <person name="Sierra-Patev S."/>
            <person name="Min B."/>
            <person name="Naranjo-Ortiz M."/>
            <person name="Looney B."/>
            <person name="Konkel Z."/>
            <person name="Slot J.C."/>
            <person name="Sakamoto Y."/>
            <person name="Steenwyk J.L."/>
            <person name="Rokas A."/>
            <person name="Carro J."/>
            <person name="Camarero S."/>
            <person name="Ferreira P."/>
            <person name="Molpeceres G."/>
            <person name="Ruiz-Duenas F.J."/>
            <person name="Serrano A."/>
            <person name="Henrissat B."/>
            <person name="Drula E."/>
            <person name="Hughes K.W."/>
            <person name="Mata J.L."/>
            <person name="Ishikawa N.K."/>
            <person name="Vargas-Isla R."/>
            <person name="Ushijima S."/>
            <person name="Smith C.A."/>
            <person name="Ahrendt S."/>
            <person name="Andreopoulos W."/>
            <person name="He G."/>
            <person name="Labutti K."/>
            <person name="Lipzen A."/>
            <person name="Ng V."/>
            <person name="Riley R."/>
            <person name="Sandor L."/>
            <person name="Barry K."/>
            <person name="Martinez A.T."/>
            <person name="Xiao Y."/>
            <person name="Gibbons J.G."/>
            <person name="Terashima K."/>
            <person name="Grigoriev I.V."/>
            <person name="Hibbett D.S."/>
        </authorList>
    </citation>
    <scope>NUCLEOTIDE SEQUENCE</scope>
    <source>
        <strain evidence="1">TMI1499</strain>
    </source>
</reference>
<dbReference type="EMBL" id="MU795567">
    <property type="protein sequence ID" value="KAJ3805597.1"/>
    <property type="molecule type" value="Genomic_DNA"/>
</dbReference>
<accession>A0ACC1TLV0</accession>
<feature type="non-terminal residue" evidence="1">
    <location>
        <position position="1"/>
    </location>
</feature>